<keyword evidence="3" id="KW-1185">Reference proteome</keyword>
<gene>
    <name evidence="2" type="ORF">NUM_70090</name>
</gene>
<keyword evidence="1" id="KW-0472">Membrane</keyword>
<evidence type="ECO:0000313" key="3">
    <source>
        <dbReference type="Proteomes" id="UP000614996"/>
    </source>
</evidence>
<feature type="transmembrane region" description="Helical" evidence="1">
    <location>
        <begin position="12"/>
        <end position="38"/>
    </location>
</feature>
<dbReference type="EMBL" id="BOPO01000150">
    <property type="protein sequence ID" value="GIL31755.1"/>
    <property type="molecule type" value="Genomic_DNA"/>
</dbReference>
<dbReference type="Proteomes" id="UP000614996">
    <property type="component" value="Unassembled WGS sequence"/>
</dbReference>
<protein>
    <submittedName>
        <fullName evidence="2">Uncharacterized protein</fullName>
    </submittedName>
</protein>
<name>A0A8J4AJJ0_9ACTN</name>
<keyword evidence="1" id="KW-1133">Transmembrane helix</keyword>
<evidence type="ECO:0000313" key="2">
    <source>
        <dbReference type="EMBL" id="GIL31755.1"/>
    </source>
</evidence>
<evidence type="ECO:0000256" key="1">
    <source>
        <dbReference type="SAM" id="Phobius"/>
    </source>
</evidence>
<accession>A0A8J4AJJ0</accession>
<reference evidence="3" key="1">
    <citation type="journal article" date="2021" name="Int. J. Syst. Evol. Microbiol.">
        <title>Actinocatenispora comari sp. nov., an endophytic actinomycete isolated from aerial parts of Comarum salesowianum.</title>
        <authorList>
            <person name="Oyunbileg N."/>
            <person name="Iizaka Y."/>
            <person name="Hamada M."/>
            <person name="Davaapurev B.O."/>
            <person name="Fukumoto A."/>
            <person name="Tsetseg B."/>
            <person name="Kato F."/>
            <person name="Tamura T."/>
            <person name="Batkhuu J."/>
            <person name="Anzai Y."/>
        </authorList>
    </citation>
    <scope>NUCLEOTIDE SEQUENCE [LARGE SCALE GENOMIC DNA]</scope>
    <source>
        <strain evidence="3">NUM-2625</strain>
    </source>
</reference>
<comment type="caution">
    <text evidence="2">The sequence shown here is derived from an EMBL/GenBank/DDBJ whole genome shotgun (WGS) entry which is preliminary data.</text>
</comment>
<dbReference type="AlphaFoldDB" id="A0A8J4AJJ0"/>
<proteinExistence type="predicted"/>
<organism evidence="2 3">
    <name type="scientific">Actinocatenispora comari</name>
    <dbReference type="NCBI Taxonomy" id="2807577"/>
    <lineage>
        <taxon>Bacteria</taxon>
        <taxon>Bacillati</taxon>
        <taxon>Actinomycetota</taxon>
        <taxon>Actinomycetes</taxon>
        <taxon>Micromonosporales</taxon>
        <taxon>Micromonosporaceae</taxon>
        <taxon>Actinocatenispora</taxon>
    </lineage>
</organism>
<sequence>MLAGRVYRRAMHVFLLLLPILIVFLVLMTLLVTALVLYGRRLVRNQRAVLAGLRRNGLAFLCRPTLGLRSSAGFILSVDRDAVSLWKVGLREPVRRQSFPSRGARVEPATVQVNTARKAAGLSVVSAAGERLDVSIYPDPTMSYSAPAKGTPLADAAQQIQASLARTTAGSD</sequence>
<keyword evidence="1" id="KW-0812">Transmembrane</keyword>